<evidence type="ECO:0000259" key="1">
    <source>
        <dbReference type="Pfam" id="PF00535"/>
    </source>
</evidence>
<dbReference type="PANTHER" id="PTHR22916:SF3">
    <property type="entry name" value="UDP-GLCNAC:BETAGAL BETA-1,3-N-ACETYLGLUCOSAMINYLTRANSFERASE-LIKE PROTEIN 1"/>
    <property type="match status" value="1"/>
</dbReference>
<dbReference type="OrthoDB" id="8742915at2"/>
<sequence>MLKVSIIVPNYNHSRFLKKRLDSILNQSYQNFEVIILDDFSSDNSRDIIETYIHHPRITKTIYNSRNSGSTFYQWNKGIELATGELVWIAESDDTADPKLLEILVKPFEENKNLVLAYCQSNRMNDNDEITGTWLDWADPLDQEQNFKNNFFMNGQDYIEKYLIHKNTVPNASAVIFKKEVYQSLGGAIPELKTTGDWEVWLKILSVGDLFYYALPLNNFRYHSNSVIAKFSAASKVTDSRNQIIAMYNSYIIFLKKINNYKLLLESENQKNFYLKKQVTYKIRKHIFTELGDDIKMALTNNWLINAFFLIKVCLQIFYFSSIKLLVDKLQSK</sequence>
<keyword evidence="2" id="KW-0808">Transferase</keyword>
<evidence type="ECO:0000313" key="2">
    <source>
        <dbReference type="EMBL" id="TEU23821.1"/>
    </source>
</evidence>
<dbReference type="AlphaFoldDB" id="A0A4Y7X8Z5"/>
<reference evidence="2 3" key="1">
    <citation type="submission" date="2019-03" db="EMBL/GenBank/DDBJ databases">
        <title>Alkanindiges illinoisensis: a potential pathogenic isolated from ascites of a gastric cancer patient with abdominal metastasis.</title>
        <authorList>
            <person name="Hu X."/>
            <person name="Yang B."/>
            <person name="Yan X."/>
            <person name="Lin L."/>
            <person name="Zhao H."/>
            <person name="Zhou F."/>
            <person name="Su B."/>
            <person name="Chen J."/>
            <person name="Rui Y."/>
            <person name="Wang Q."/>
            <person name="Zheng L."/>
        </authorList>
    </citation>
    <scope>NUCLEOTIDE SEQUENCE [LARGE SCALE GENOMIC DNA]</scope>
    <source>
        <strain evidence="2 3">NFYY 23406</strain>
    </source>
</reference>
<dbReference type="InterPro" id="IPR001173">
    <property type="entry name" value="Glyco_trans_2-like"/>
</dbReference>
<comment type="caution">
    <text evidence="2">The sequence shown here is derived from an EMBL/GenBank/DDBJ whole genome shotgun (WGS) entry which is preliminary data.</text>
</comment>
<protein>
    <submittedName>
        <fullName evidence="2">Glycosyltransferase</fullName>
    </submittedName>
</protein>
<dbReference type="EMBL" id="SNTY01000076">
    <property type="protein sequence ID" value="TEU23821.1"/>
    <property type="molecule type" value="Genomic_DNA"/>
</dbReference>
<dbReference type="Gene3D" id="3.90.550.10">
    <property type="entry name" value="Spore Coat Polysaccharide Biosynthesis Protein SpsA, Chain A"/>
    <property type="match status" value="1"/>
</dbReference>
<dbReference type="GO" id="GO:0016758">
    <property type="term" value="F:hexosyltransferase activity"/>
    <property type="evidence" value="ECO:0007669"/>
    <property type="project" value="UniProtKB-ARBA"/>
</dbReference>
<dbReference type="Proteomes" id="UP000297834">
    <property type="component" value="Unassembled WGS sequence"/>
</dbReference>
<name>A0A4Y7X8Z5_9GAMM</name>
<evidence type="ECO:0000313" key="3">
    <source>
        <dbReference type="Proteomes" id="UP000297834"/>
    </source>
</evidence>
<keyword evidence="3" id="KW-1185">Reference proteome</keyword>
<gene>
    <name evidence="2" type="ORF">E2B99_12830</name>
</gene>
<accession>A0A4Y7X8Z5</accession>
<dbReference type="InterPro" id="IPR029044">
    <property type="entry name" value="Nucleotide-diphossugar_trans"/>
</dbReference>
<dbReference type="Pfam" id="PF00535">
    <property type="entry name" value="Glycos_transf_2"/>
    <property type="match status" value="1"/>
</dbReference>
<proteinExistence type="predicted"/>
<organism evidence="2 3">
    <name type="scientific">Alkanindiges illinoisensis</name>
    <dbReference type="NCBI Taxonomy" id="197183"/>
    <lineage>
        <taxon>Bacteria</taxon>
        <taxon>Pseudomonadati</taxon>
        <taxon>Pseudomonadota</taxon>
        <taxon>Gammaproteobacteria</taxon>
        <taxon>Moraxellales</taxon>
        <taxon>Moraxellaceae</taxon>
        <taxon>Alkanindiges</taxon>
    </lineage>
</organism>
<feature type="domain" description="Glycosyltransferase 2-like" evidence="1">
    <location>
        <begin position="5"/>
        <end position="134"/>
    </location>
</feature>
<dbReference type="SUPFAM" id="SSF53448">
    <property type="entry name" value="Nucleotide-diphospho-sugar transferases"/>
    <property type="match status" value="1"/>
</dbReference>
<dbReference type="PANTHER" id="PTHR22916">
    <property type="entry name" value="GLYCOSYLTRANSFERASE"/>
    <property type="match status" value="1"/>
</dbReference>
<dbReference type="RefSeq" id="WP_134245487.1">
    <property type="nucleotide sequence ID" value="NZ_SNTY01000076.1"/>
</dbReference>